<dbReference type="PANTHER" id="PTHR24300:SF375">
    <property type="entry name" value="CYTOCHROME P450 FAMILY"/>
    <property type="match status" value="1"/>
</dbReference>
<dbReference type="GO" id="GO:0005506">
    <property type="term" value="F:iron ion binding"/>
    <property type="evidence" value="ECO:0007669"/>
    <property type="project" value="InterPro"/>
</dbReference>
<evidence type="ECO:0000313" key="16">
    <source>
        <dbReference type="EnsemblMetazoa" id="tetur27g01020.1"/>
    </source>
</evidence>
<evidence type="ECO:0000256" key="11">
    <source>
        <dbReference type="ARBA" id="ARBA00023004"/>
    </source>
</evidence>
<evidence type="ECO:0000256" key="6">
    <source>
        <dbReference type="ARBA" id="ARBA00022617"/>
    </source>
</evidence>
<keyword evidence="7 14" id="KW-0479">Metal-binding</keyword>
<dbReference type="InterPro" id="IPR002401">
    <property type="entry name" value="Cyt_P450_E_grp-I"/>
</dbReference>
<dbReference type="InterPro" id="IPR001128">
    <property type="entry name" value="Cyt_P450"/>
</dbReference>
<keyword evidence="17" id="KW-1185">Reference proteome</keyword>
<keyword evidence="9" id="KW-0492">Microsome</keyword>
<dbReference type="GO" id="GO:0006082">
    <property type="term" value="P:organic acid metabolic process"/>
    <property type="evidence" value="ECO:0007669"/>
    <property type="project" value="TreeGrafter"/>
</dbReference>
<keyword evidence="12 15" id="KW-0503">Monooxygenase</keyword>
<sequence>MTELSAKYGPVFSFKCGQFDVVVINQWKFIKEALANEHLLGRPKETTIPGVIEHASLIEMSGESWKQQRRVALTVLRDVGLGKSEMEDSIRDQIKSFTEVIKSSEGKPITVADKLFLSVSNNISKLVFGQTSAYDDPASLLMAKMMPEAGKMKFFNVQQFMPIIANLVIKLNLFNMTEIISHIRKFESHILDEVNIHKTKNTDDNSIKDYIDGFLHEISKRQNEKDSTFHVNTLQRNAALFYFAGSDTITTTLQWMMFYLVKYPEYQNKIREEIKQTIGLNRQPENVDRKQMPFTMAFIYETLRHSSLVPLNILRRATEDTKVGDFSIPKDSLVTFNFWSVHRDPNLWDNPELFKPERFLNEDKSKAIKPPYLIPFSGGRRVCPGESFAYLQLFLYLVSFLQQFEISAEPGKDIHLESVQNFVTRKKELPNLIFKSVD</sequence>
<evidence type="ECO:0000256" key="4">
    <source>
        <dbReference type="ARBA" id="ARBA00004406"/>
    </source>
</evidence>
<dbReference type="InterPro" id="IPR036396">
    <property type="entry name" value="Cyt_P450_sf"/>
</dbReference>
<evidence type="ECO:0000256" key="5">
    <source>
        <dbReference type="ARBA" id="ARBA00010617"/>
    </source>
</evidence>
<keyword evidence="8" id="KW-0256">Endoplasmic reticulum</keyword>
<keyword evidence="10 15" id="KW-0560">Oxidoreductase</keyword>
<evidence type="ECO:0000256" key="1">
    <source>
        <dbReference type="ARBA" id="ARBA00001971"/>
    </source>
</evidence>
<comment type="cofactor">
    <cofactor evidence="1 14">
        <name>heme</name>
        <dbReference type="ChEBI" id="CHEBI:30413"/>
    </cofactor>
</comment>
<name>T1KYK5_TETUR</name>
<protein>
    <recommendedName>
        <fullName evidence="18">Cytochrome P450</fullName>
    </recommendedName>
</protein>
<dbReference type="GO" id="GO:0005789">
    <property type="term" value="C:endoplasmic reticulum membrane"/>
    <property type="evidence" value="ECO:0007669"/>
    <property type="project" value="UniProtKB-SubCell"/>
</dbReference>
<keyword evidence="6 14" id="KW-0349">Heme</keyword>
<evidence type="ECO:0000256" key="9">
    <source>
        <dbReference type="ARBA" id="ARBA00022848"/>
    </source>
</evidence>
<evidence type="ECO:0000256" key="14">
    <source>
        <dbReference type="PIRSR" id="PIRSR602401-1"/>
    </source>
</evidence>
<evidence type="ECO:0008006" key="18">
    <source>
        <dbReference type="Google" id="ProtNLM"/>
    </source>
</evidence>
<evidence type="ECO:0000256" key="8">
    <source>
        <dbReference type="ARBA" id="ARBA00022824"/>
    </source>
</evidence>
<dbReference type="EMBL" id="CAEY01000714">
    <property type="status" value="NOT_ANNOTATED_CDS"/>
    <property type="molecule type" value="Genomic_DNA"/>
</dbReference>
<comment type="subcellular location">
    <subcellularLocation>
        <location evidence="4">Endoplasmic reticulum membrane</location>
        <topology evidence="4">Peripheral membrane protein</topology>
    </subcellularLocation>
    <subcellularLocation>
        <location evidence="3">Microsome membrane</location>
        <topology evidence="3">Peripheral membrane protein</topology>
    </subcellularLocation>
</comment>
<evidence type="ECO:0000256" key="7">
    <source>
        <dbReference type="ARBA" id="ARBA00022723"/>
    </source>
</evidence>
<feature type="binding site" description="axial binding residue" evidence="14">
    <location>
        <position position="383"/>
    </location>
    <ligand>
        <name>heme</name>
        <dbReference type="ChEBI" id="CHEBI:30413"/>
    </ligand>
    <ligandPart>
        <name>Fe</name>
        <dbReference type="ChEBI" id="CHEBI:18248"/>
    </ligandPart>
</feature>
<evidence type="ECO:0000256" key="10">
    <source>
        <dbReference type="ARBA" id="ARBA00023002"/>
    </source>
</evidence>
<reference evidence="16" key="2">
    <citation type="submission" date="2015-06" db="UniProtKB">
        <authorList>
            <consortium name="EnsemblMetazoa"/>
        </authorList>
    </citation>
    <scope>IDENTIFICATION</scope>
</reference>
<proteinExistence type="inferred from homology"/>
<dbReference type="GO" id="GO:0006805">
    <property type="term" value="P:xenobiotic metabolic process"/>
    <property type="evidence" value="ECO:0007669"/>
    <property type="project" value="TreeGrafter"/>
</dbReference>
<dbReference type="GO" id="GO:0020037">
    <property type="term" value="F:heme binding"/>
    <property type="evidence" value="ECO:0007669"/>
    <property type="project" value="InterPro"/>
</dbReference>
<dbReference type="PRINTS" id="PR00463">
    <property type="entry name" value="EP450I"/>
</dbReference>
<dbReference type="PANTHER" id="PTHR24300">
    <property type="entry name" value="CYTOCHROME P450 508A4-RELATED"/>
    <property type="match status" value="1"/>
</dbReference>
<dbReference type="FunFam" id="1.10.630.10:FF:000238">
    <property type="entry name" value="Cytochrome P450 2A6"/>
    <property type="match status" value="1"/>
</dbReference>
<dbReference type="Pfam" id="PF00067">
    <property type="entry name" value="p450"/>
    <property type="match status" value="1"/>
</dbReference>
<keyword evidence="13" id="KW-0472">Membrane</keyword>
<dbReference type="STRING" id="32264.T1KYK5"/>
<comment type="similarity">
    <text evidence="5 15">Belongs to the cytochrome P450 family.</text>
</comment>
<dbReference type="PROSITE" id="PS00086">
    <property type="entry name" value="CYTOCHROME_P450"/>
    <property type="match status" value="1"/>
</dbReference>
<dbReference type="InterPro" id="IPR017972">
    <property type="entry name" value="Cyt_P450_CS"/>
</dbReference>
<dbReference type="HOGENOM" id="CLU_001570_22_3_1"/>
<accession>T1KYK5</accession>
<dbReference type="Proteomes" id="UP000015104">
    <property type="component" value="Unassembled WGS sequence"/>
</dbReference>
<dbReference type="PRINTS" id="PR00385">
    <property type="entry name" value="P450"/>
</dbReference>
<comment type="function">
    <text evidence="2">May be involved in the metabolism of insect hormones and in the breakdown of synthetic insecticides.</text>
</comment>
<evidence type="ECO:0000256" key="2">
    <source>
        <dbReference type="ARBA" id="ARBA00003690"/>
    </source>
</evidence>
<keyword evidence="11 14" id="KW-0408">Iron</keyword>
<evidence type="ECO:0000256" key="12">
    <source>
        <dbReference type="ARBA" id="ARBA00023033"/>
    </source>
</evidence>
<evidence type="ECO:0000256" key="13">
    <source>
        <dbReference type="ARBA" id="ARBA00023136"/>
    </source>
</evidence>
<dbReference type="GO" id="GO:0016712">
    <property type="term" value="F:oxidoreductase activity, acting on paired donors, with incorporation or reduction of molecular oxygen, reduced flavin or flavoprotein as one donor, and incorporation of one atom of oxygen"/>
    <property type="evidence" value="ECO:0007669"/>
    <property type="project" value="TreeGrafter"/>
</dbReference>
<evidence type="ECO:0000313" key="17">
    <source>
        <dbReference type="Proteomes" id="UP000015104"/>
    </source>
</evidence>
<dbReference type="InterPro" id="IPR050182">
    <property type="entry name" value="Cytochrome_P450_fam2"/>
</dbReference>
<dbReference type="AlphaFoldDB" id="T1KYK5"/>
<evidence type="ECO:0000256" key="3">
    <source>
        <dbReference type="ARBA" id="ARBA00004174"/>
    </source>
</evidence>
<evidence type="ECO:0000256" key="15">
    <source>
        <dbReference type="RuleBase" id="RU000461"/>
    </source>
</evidence>
<dbReference type="EnsemblMetazoa" id="tetur27g01020.1">
    <property type="protein sequence ID" value="tetur27g01020.1"/>
    <property type="gene ID" value="tetur27g01020"/>
</dbReference>
<organism evidence="16 17">
    <name type="scientific">Tetranychus urticae</name>
    <name type="common">Two-spotted spider mite</name>
    <dbReference type="NCBI Taxonomy" id="32264"/>
    <lineage>
        <taxon>Eukaryota</taxon>
        <taxon>Metazoa</taxon>
        <taxon>Ecdysozoa</taxon>
        <taxon>Arthropoda</taxon>
        <taxon>Chelicerata</taxon>
        <taxon>Arachnida</taxon>
        <taxon>Acari</taxon>
        <taxon>Acariformes</taxon>
        <taxon>Trombidiformes</taxon>
        <taxon>Prostigmata</taxon>
        <taxon>Eleutherengona</taxon>
        <taxon>Raphignathae</taxon>
        <taxon>Tetranychoidea</taxon>
        <taxon>Tetranychidae</taxon>
        <taxon>Tetranychus</taxon>
    </lineage>
</organism>
<dbReference type="eggNOG" id="KOG0156">
    <property type="taxonomic scope" value="Eukaryota"/>
</dbReference>
<reference evidence="17" key="1">
    <citation type="submission" date="2011-08" db="EMBL/GenBank/DDBJ databases">
        <authorList>
            <person name="Rombauts S."/>
        </authorList>
    </citation>
    <scope>NUCLEOTIDE SEQUENCE</scope>
    <source>
        <strain evidence="17">London</strain>
    </source>
</reference>
<dbReference type="Gene3D" id="1.10.630.10">
    <property type="entry name" value="Cytochrome P450"/>
    <property type="match status" value="1"/>
</dbReference>
<dbReference type="SUPFAM" id="SSF48264">
    <property type="entry name" value="Cytochrome P450"/>
    <property type="match status" value="1"/>
</dbReference>